<keyword evidence="3" id="KW-1185">Reference proteome</keyword>
<dbReference type="PANTHER" id="PTHR42754:SF1">
    <property type="entry name" value="LIPOPROTEIN"/>
    <property type="match status" value="1"/>
</dbReference>
<dbReference type="Proteomes" id="UP001595921">
    <property type="component" value="Unassembled WGS sequence"/>
</dbReference>
<reference evidence="2 3" key="1">
    <citation type="journal article" date="2019" name="Int. J. Syst. Evol. Microbiol.">
        <title>The Global Catalogue of Microorganisms (GCM) 10K type strain sequencing project: providing services to taxonomists for standard genome sequencing and annotation.</title>
        <authorList>
            <consortium name="The Broad Institute Genomics Platform"/>
            <consortium name="The Broad Institute Genome Sequencing Center for Infectious Disease"/>
            <person name="Wu L."/>
            <person name="Ma J."/>
        </authorList>
    </citation>
    <scope>NUCLEOTIDE SEQUENCE [LARGE SCALE GENOMIC DNA]</scope>
    <source>
        <strain evidence="2 3">CGMCC 1.12553</strain>
    </source>
</reference>
<evidence type="ECO:0000313" key="2">
    <source>
        <dbReference type="EMBL" id="MFC4358223.1"/>
    </source>
</evidence>
<comment type="caution">
    <text evidence="2">The sequence shown here is derived from an EMBL/GenBank/DDBJ whole genome shotgun (WGS) entry which is preliminary data.</text>
</comment>
<proteinExistence type="predicted"/>
<feature type="region of interest" description="Disordered" evidence="1">
    <location>
        <begin position="21"/>
        <end position="74"/>
    </location>
</feature>
<gene>
    <name evidence="2" type="ORF">ACFO0N_09715</name>
</gene>
<organism evidence="2 3">
    <name type="scientific">Halobium salinum</name>
    <dbReference type="NCBI Taxonomy" id="1364940"/>
    <lineage>
        <taxon>Archaea</taxon>
        <taxon>Methanobacteriati</taxon>
        <taxon>Methanobacteriota</taxon>
        <taxon>Stenosarchaea group</taxon>
        <taxon>Halobacteria</taxon>
        <taxon>Halobacteriales</taxon>
        <taxon>Haloferacaceae</taxon>
        <taxon>Halobium</taxon>
    </lineage>
</organism>
<protein>
    <submittedName>
        <fullName evidence="2">Uncharacterized protein</fullName>
    </submittedName>
</protein>
<dbReference type="AlphaFoldDB" id="A0ABD5PBW3"/>
<dbReference type="EMBL" id="JBHSDS010000006">
    <property type="protein sequence ID" value="MFC4358223.1"/>
    <property type="molecule type" value="Genomic_DNA"/>
</dbReference>
<dbReference type="RefSeq" id="WP_267624129.1">
    <property type="nucleotide sequence ID" value="NZ_JAODIW010000008.1"/>
</dbReference>
<name>A0ABD5PBW3_9EURY</name>
<sequence length="514" mass="52446">MASTPTRRALLAAGATLLAGPATTGRGRSAAPANASGRTGEVDSDGSTVDGPAWVERYDPSAASGEDGSGAGEGGDGSFRGCVVADDGYVCVGVAGRYATYRGWVVGTDAAGREQWSRTVEPAPSADGAADGRDGRYSYLSGVASVGSALVAVGGTAVRTPDPDRVDRGSGLVVTLARSGSVARRTTVTLDRATGFSAVVPLASGFAAVGYTSGTREDVRDDALVVRYDADGEERWRRPVGARGAASAAGADTGSDADLTVRAEAAVPRPNGGVLIAGSAGQLGRAERPWLAALDADGSVAWADRWTDTQGARVESVVRTPGGYALAGQRAFGHDTQGRGWLVGLDRSGGRRWERTFGDGSWFWTNDLLRCDDGGFVVVGTREARDEGPRGIWLVRTDNRGRVEWNRTQYAEQRGGGPLGGVVDGLRGGEPYTPWREGAAVVPGVDGGVTVAGEVDGDEEGGRGILLNVGGPGHTDAYTDGGVGPAIGLGAVGLAAAVAVRWLRGSKDGGESEG</sequence>
<dbReference type="InterPro" id="IPR006311">
    <property type="entry name" value="TAT_signal"/>
</dbReference>
<evidence type="ECO:0000313" key="3">
    <source>
        <dbReference type="Proteomes" id="UP001595921"/>
    </source>
</evidence>
<dbReference type="PANTHER" id="PTHR42754">
    <property type="entry name" value="ENDOGLUCANASE"/>
    <property type="match status" value="1"/>
</dbReference>
<dbReference type="PROSITE" id="PS51318">
    <property type="entry name" value="TAT"/>
    <property type="match status" value="1"/>
</dbReference>
<accession>A0ABD5PBW3</accession>
<evidence type="ECO:0000256" key="1">
    <source>
        <dbReference type="SAM" id="MobiDB-lite"/>
    </source>
</evidence>